<dbReference type="GO" id="GO:0016020">
    <property type="term" value="C:membrane"/>
    <property type="evidence" value="ECO:0007669"/>
    <property type="project" value="InterPro"/>
</dbReference>
<keyword evidence="3" id="KW-0479">Metal-binding</keyword>
<accession>A0A1L3FB36</accession>
<evidence type="ECO:0000313" key="8">
    <source>
        <dbReference type="Proteomes" id="UP000181962"/>
    </source>
</evidence>
<protein>
    <submittedName>
        <fullName evidence="7">Peptidase</fullName>
    </submittedName>
</protein>
<evidence type="ECO:0000256" key="2">
    <source>
        <dbReference type="ARBA" id="ARBA00022670"/>
    </source>
</evidence>
<dbReference type="InterPro" id="IPR024079">
    <property type="entry name" value="MetalloPept_cat_dom_sf"/>
</dbReference>
<gene>
    <name evidence="7" type="ORF">BKD09_19400</name>
</gene>
<dbReference type="RefSeq" id="WP_071917330.1">
    <property type="nucleotide sequence ID" value="NZ_CP017637.1"/>
</dbReference>
<evidence type="ECO:0000256" key="6">
    <source>
        <dbReference type="ARBA" id="ARBA00023049"/>
    </source>
</evidence>
<dbReference type="SUPFAM" id="SSF55486">
    <property type="entry name" value="Metalloproteases ('zincins'), catalytic domain"/>
    <property type="match status" value="1"/>
</dbReference>
<keyword evidence="6" id="KW-0482">Metalloprotease</keyword>
<dbReference type="AlphaFoldDB" id="A0A1L3FB36"/>
<organism evidence="7 8">
    <name type="scientific">Bradyrhizobium japonicum</name>
    <dbReference type="NCBI Taxonomy" id="375"/>
    <lineage>
        <taxon>Bacteria</taxon>
        <taxon>Pseudomonadati</taxon>
        <taxon>Pseudomonadota</taxon>
        <taxon>Alphaproteobacteria</taxon>
        <taxon>Hyphomicrobiales</taxon>
        <taxon>Nitrobacteraceae</taxon>
        <taxon>Bradyrhizobium</taxon>
    </lineage>
</organism>
<dbReference type="GO" id="GO:0007155">
    <property type="term" value="P:cell adhesion"/>
    <property type="evidence" value="ECO:0007669"/>
    <property type="project" value="InterPro"/>
</dbReference>
<evidence type="ECO:0000313" key="7">
    <source>
        <dbReference type="EMBL" id="APG10498.1"/>
    </source>
</evidence>
<keyword evidence="5" id="KW-0862">Zinc</keyword>
<dbReference type="OrthoDB" id="61573at2"/>
<evidence type="ECO:0000256" key="5">
    <source>
        <dbReference type="ARBA" id="ARBA00022833"/>
    </source>
</evidence>
<name>A0A1L3FB36_BRAJP</name>
<dbReference type="EMBL" id="CP017637">
    <property type="protein sequence ID" value="APG10498.1"/>
    <property type="molecule type" value="Genomic_DNA"/>
</dbReference>
<proteinExistence type="predicted"/>
<dbReference type="GO" id="GO:0006508">
    <property type="term" value="P:proteolysis"/>
    <property type="evidence" value="ECO:0007669"/>
    <property type="project" value="UniProtKB-KW"/>
</dbReference>
<evidence type="ECO:0000256" key="1">
    <source>
        <dbReference type="ARBA" id="ARBA00001947"/>
    </source>
</evidence>
<dbReference type="Gene3D" id="3.90.132.10">
    <property type="entry name" value="Leishmanolysin , domain 2"/>
    <property type="match status" value="1"/>
</dbReference>
<sequence>MAVEHYRARKGEEISHAAAAVAAGGYTIEVRFLGGLTPKQKAAFKLAANRWTHAIVGDLPDVTVGGERINNLRITAQGTEIDGPGRILGQAGPNRLRPQNAGAAAFLPATGDMQFDTADLAAMEADGTLNDVITHEMGHVIGIGTIWTNKKLLKRVDRNNPTFDGPNAMREYGKLRGSAGPLPVPVENTGGEGTVDSHWRDTVFGAELMTGFVNQDGNPMSRVTIASLQDLGYQVNMDAAQPYQLPDHLHMAEAGLVAAHAEKARGIVLTRIPITLPEESLGP</sequence>
<reference evidence="7 8" key="1">
    <citation type="submission" date="2016-11" db="EMBL/GenBank/DDBJ databases">
        <title>Complete Genome Sequence of Bradyrhizobium sp. strain J5, an isolated from soybean nodule in Hokkaido.</title>
        <authorList>
            <person name="Kanehara K."/>
        </authorList>
    </citation>
    <scope>NUCLEOTIDE SEQUENCE [LARGE SCALE GENOMIC DNA]</scope>
    <source>
        <strain evidence="7 8">J5</strain>
    </source>
</reference>
<evidence type="ECO:0000256" key="3">
    <source>
        <dbReference type="ARBA" id="ARBA00022723"/>
    </source>
</evidence>
<dbReference type="InterPro" id="IPR001577">
    <property type="entry name" value="Peptidase_M8"/>
</dbReference>
<keyword evidence="4" id="KW-0378">Hydrolase</keyword>
<evidence type="ECO:0000256" key="4">
    <source>
        <dbReference type="ARBA" id="ARBA00022801"/>
    </source>
</evidence>
<dbReference type="Proteomes" id="UP000181962">
    <property type="component" value="Chromosome"/>
</dbReference>
<dbReference type="GO" id="GO:0046872">
    <property type="term" value="F:metal ion binding"/>
    <property type="evidence" value="ECO:0007669"/>
    <property type="project" value="UniProtKB-KW"/>
</dbReference>
<dbReference type="GO" id="GO:0004222">
    <property type="term" value="F:metalloendopeptidase activity"/>
    <property type="evidence" value="ECO:0007669"/>
    <property type="project" value="InterPro"/>
</dbReference>
<keyword evidence="2" id="KW-0645">Protease</keyword>
<comment type="cofactor">
    <cofactor evidence="1">
        <name>Zn(2+)</name>
        <dbReference type="ChEBI" id="CHEBI:29105"/>
    </cofactor>
</comment>
<dbReference type="Pfam" id="PF01457">
    <property type="entry name" value="Peptidase_M8"/>
    <property type="match status" value="1"/>
</dbReference>
<dbReference type="Gene3D" id="3.40.390.10">
    <property type="entry name" value="Collagenase (Catalytic Domain)"/>
    <property type="match status" value="1"/>
</dbReference>